<name>A0A4Q7ISW3_9GAMM</name>
<protein>
    <recommendedName>
        <fullName evidence="4">OmpR/PhoB-type domain-containing protein</fullName>
    </recommendedName>
</protein>
<keyword evidence="1 2" id="KW-0238">DNA-binding</keyword>
<reference evidence="5 6" key="1">
    <citation type="submission" date="2018-01" db="EMBL/GenBank/DDBJ databases">
        <title>Co-occurrence of chitin degradation, pigmentation and bioactivity in marine Pseudoalteromonas.</title>
        <authorList>
            <person name="Paulsen S."/>
            <person name="Gram L."/>
            <person name="Machado H."/>
        </authorList>
    </citation>
    <scope>NUCLEOTIDE SEQUENCE [LARGE SCALE GENOMIC DNA]</scope>
    <source>
        <strain evidence="5 6">S3898</strain>
    </source>
</reference>
<dbReference type="Gene3D" id="1.10.10.10">
    <property type="entry name" value="Winged helix-like DNA-binding domain superfamily/Winged helix DNA-binding domain"/>
    <property type="match status" value="1"/>
</dbReference>
<dbReference type="GO" id="GO:0006355">
    <property type="term" value="P:regulation of DNA-templated transcription"/>
    <property type="evidence" value="ECO:0007669"/>
    <property type="project" value="InterPro"/>
</dbReference>
<keyword evidence="3" id="KW-1133">Transmembrane helix</keyword>
<sequence length="657" mass="75164">MIYKFSDHTLDERNFTLISGNKAVFLEPKVFSLLCFFCLHAGKVVSREMLISTVWDNRVVSDAAINRAISELRKALPADSIETIPKVGYRFKHEVKVEKHENYNIRTTFNYKTSATLICLFIILTVATFLYLQKSPTSSEVQVVNLDSLDTQKELSYRGKYSLSDNYKYYLSRKGNSNSQIWQYSASTDLRITNDKFYYLDFVSIENQKIIASRYNNLNERECEIVILDTNNKNIQPLLPCAARGLIQLDYDDKRKRLFFNHRLAVNSPYSVYSFELNSKRLKQHSHALNLGNAVGDFAFDYNKQSNQLIILEYLHSGSFQLKQVDLDTAKQTNILKFSSAVDVAWYSDSSVLVSQRNKTSLVDINSKSILQELDIKATKLDVNTTRNKLLTHNFEAVRNIYKSSSNTLKKLTLSERDITDFVLSQQGELLVYKTGRHANSKLWVEIANSKAVNITPDAPLLSISSLKLNSSNTTLAAVIDNTLKLYDFQQNEWKQLTEPNLKVHHIGQFSSDKITFSANLDSDWQIYSLQLKDKSLKQITKLGGYSSQSSNDDQTLVFSKFNEDGLFALSEDGNEKLLYAGFKLTSWKNWQLIEDKIYIKEGDVIKVIQSNTGELLTENEIKGALQINFTANQEEYFVLKSDRTSSKIFEYAINSD</sequence>
<dbReference type="GO" id="GO:0003677">
    <property type="term" value="F:DNA binding"/>
    <property type="evidence" value="ECO:0007669"/>
    <property type="project" value="UniProtKB-UniRule"/>
</dbReference>
<dbReference type="SUPFAM" id="SSF82171">
    <property type="entry name" value="DPP6 N-terminal domain-like"/>
    <property type="match status" value="1"/>
</dbReference>
<evidence type="ECO:0000313" key="6">
    <source>
        <dbReference type="Proteomes" id="UP000291338"/>
    </source>
</evidence>
<keyword evidence="3" id="KW-0812">Transmembrane</keyword>
<dbReference type="EMBL" id="PPSX01000003">
    <property type="protein sequence ID" value="RZQ55082.1"/>
    <property type="molecule type" value="Genomic_DNA"/>
</dbReference>
<accession>A0A4Q7ISW3</accession>
<dbReference type="Pfam" id="PF00486">
    <property type="entry name" value="Trans_reg_C"/>
    <property type="match status" value="1"/>
</dbReference>
<dbReference type="InterPro" id="IPR016032">
    <property type="entry name" value="Sig_transdc_resp-reg_C-effctor"/>
</dbReference>
<dbReference type="AlphaFoldDB" id="A0A4Q7ISW3"/>
<dbReference type="PANTHER" id="PTHR36842:SF1">
    <property type="entry name" value="PROTEIN TOLB"/>
    <property type="match status" value="1"/>
</dbReference>
<dbReference type="CDD" id="cd00383">
    <property type="entry name" value="trans_reg_C"/>
    <property type="match status" value="1"/>
</dbReference>
<dbReference type="PANTHER" id="PTHR36842">
    <property type="entry name" value="PROTEIN TOLB HOMOLOG"/>
    <property type="match status" value="1"/>
</dbReference>
<comment type="caution">
    <text evidence="5">The sequence shown here is derived from an EMBL/GenBank/DDBJ whole genome shotgun (WGS) entry which is preliminary data.</text>
</comment>
<dbReference type="Gene3D" id="2.120.10.30">
    <property type="entry name" value="TolB, C-terminal domain"/>
    <property type="match status" value="1"/>
</dbReference>
<evidence type="ECO:0000256" key="1">
    <source>
        <dbReference type="ARBA" id="ARBA00023125"/>
    </source>
</evidence>
<feature type="DNA-binding region" description="OmpR/PhoB-type" evidence="2">
    <location>
        <begin position="1"/>
        <end position="93"/>
    </location>
</feature>
<dbReference type="SMART" id="SM00862">
    <property type="entry name" value="Trans_reg_C"/>
    <property type="match status" value="1"/>
</dbReference>
<feature type="domain" description="OmpR/PhoB-type" evidence="4">
    <location>
        <begin position="1"/>
        <end position="93"/>
    </location>
</feature>
<evidence type="ECO:0000313" key="5">
    <source>
        <dbReference type="EMBL" id="RZQ55082.1"/>
    </source>
</evidence>
<proteinExistence type="predicted"/>
<evidence type="ECO:0000256" key="3">
    <source>
        <dbReference type="SAM" id="Phobius"/>
    </source>
</evidence>
<keyword evidence="3" id="KW-0472">Membrane</keyword>
<evidence type="ECO:0000256" key="2">
    <source>
        <dbReference type="PROSITE-ProRule" id="PRU01091"/>
    </source>
</evidence>
<feature type="transmembrane region" description="Helical" evidence="3">
    <location>
        <begin position="115"/>
        <end position="132"/>
    </location>
</feature>
<dbReference type="InterPro" id="IPR011042">
    <property type="entry name" value="6-blade_b-propeller_TolB-like"/>
</dbReference>
<dbReference type="InterPro" id="IPR001867">
    <property type="entry name" value="OmpR/PhoB-type_DNA-bd"/>
</dbReference>
<dbReference type="PROSITE" id="PS51755">
    <property type="entry name" value="OMPR_PHOB"/>
    <property type="match status" value="1"/>
</dbReference>
<dbReference type="Proteomes" id="UP000291338">
    <property type="component" value="Unassembled WGS sequence"/>
</dbReference>
<dbReference type="InterPro" id="IPR036388">
    <property type="entry name" value="WH-like_DNA-bd_sf"/>
</dbReference>
<gene>
    <name evidence="5" type="ORF">C1E23_00675</name>
</gene>
<dbReference type="RefSeq" id="WP_130253723.1">
    <property type="nucleotide sequence ID" value="NZ_PPSX01000003.1"/>
</dbReference>
<organism evidence="5 6">
    <name type="scientific">Pseudoalteromonas phenolica</name>
    <dbReference type="NCBI Taxonomy" id="161398"/>
    <lineage>
        <taxon>Bacteria</taxon>
        <taxon>Pseudomonadati</taxon>
        <taxon>Pseudomonadota</taxon>
        <taxon>Gammaproteobacteria</taxon>
        <taxon>Alteromonadales</taxon>
        <taxon>Pseudoalteromonadaceae</taxon>
        <taxon>Pseudoalteromonas</taxon>
    </lineage>
</organism>
<dbReference type="GO" id="GO:0000160">
    <property type="term" value="P:phosphorelay signal transduction system"/>
    <property type="evidence" value="ECO:0007669"/>
    <property type="project" value="InterPro"/>
</dbReference>
<evidence type="ECO:0000259" key="4">
    <source>
        <dbReference type="PROSITE" id="PS51755"/>
    </source>
</evidence>
<dbReference type="SUPFAM" id="SSF46894">
    <property type="entry name" value="C-terminal effector domain of the bipartite response regulators"/>
    <property type="match status" value="1"/>
</dbReference>